<keyword evidence="18" id="KW-1185">Reference proteome</keyword>
<dbReference type="EC" id="1.1.1.42" evidence="11"/>
<dbReference type="GO" id="GO:0004450">
    <property type="term" value="F:isocitrate dehydrogenase (NADP+) activity"/>
    <property type="evidence" value="ECO:0007669"/>
    <property type="project" value="UniProtKB-EC"/>
</dbReference>
<protein>
    <recommendedName>
        <fullName evidence="11">Isocitrate dehydrogenase [NADP]</fullName>
        <ecNumber evidence="11">1.1.1.42</ecNumber>
    </recommendedName>
</protein>
<feature type="binding site" evidence="14">
    <location>
        <position position="275"/>
    </location>
    <ligand>
        <name>Mn(2+)</name>
        <dbReference type="ChEBI" id="CHEBI:29035"/>
    </ligand>
</feature>
<dbReference type="FunFam" id="3.40.718.10:FF:000002">
    <property type="entry name" value="Isocitrate dehydrogenase [NADP]"/>
    <property type="match status" value="1"/>
</dbReference>
<evidence type="ECO:0000256" key="3">
    <source>
        <dbReference type="ARBA" id="ARBA00022435"/>
    </source>
</evidence>
<dbReference type="GO" id="GO:0005739">
    <property type="term" value="C:mitochondrion"/>
    <property type="evidence" value="ECO:0007669"/>
    <property type="project" value="TreeGrafter"/>
</dbReference>
<name>A0A9W4XEF4_9ASCO</name>
<dbReference type="PROSITE" id="PS00470">
    <property type="entry name" value="IDH_IMDH"/>
    <property type="match status" value="1"/>
</dbReference>
<keyword evidence="9 11" id="KW-0464">Manganese</keyword>
<dbReference type="SMART" id="SM01329">
    <property type="entry name" value="Iso_dh"/>
    <property type="match status" value="1"/>
</dbReference>
<evidence type="ECO:0000256" key="2">
    <source>
        <dbReference type="ARBA" id="ARBA00007769"/>
    </source>
</evidence>
<dbReference type="PIRSF" id="PIRSF000108">
    <property type="entry name" value="IDH_NADP"/>
    <property type="match status" value="1"/>
</dbReference>
<feature type="binding site" evidence="14">
    <location>
        <position position="252"/>
    </location>
    <ligand>
        <name>Mn(2+)</name>
        <dbReference type="ChEBI" id="CHEBI:29035"/>
    </ligand>
</feature>
<evidence type="ECO:0000256" key="8">
    <source>
        <dbReference type="ARBA" id="ARBA00023002"/>
    </source>
</evidence>
<gene>
    <name evidence="17" type="ORF">CANVERA_P0081</name>
</gene>
<comment type="cofactor">
    <cofactor evidence="1">
        <name>Mn(2+)</name>
        <dbReference type="ChEBI" id="CHEBI:29035"/>
    </cofactor>
</comment>
<feature type="binding site" evidence="15">
    <location>
        <begin position="310"/>
        <end position="315"/>
    </location>
    <ligand>
        <name>NADP(+)</name>
        <dbReference type="ChEBI" id="CHEBI:58349"/>
    </ligand>
</feature>
<dbReference type="GO" id="GO:0006099">
    <property type="term" value="P:tricarboxylic acid cycle"/>
    <property type="evidence" value="ECO:0007669"/>
    <property type="project" value="UniProtKB-KW"/>
</dbReference>
<evidence type="ECO:0000256" key="5">
    <source>
        <dbReference type="ARBA" id="ARBA00022723"/>
    </source>
</evidence>
<evidence type="ECO:0000256" key="6">
    <source>
        <dbReference type="ARBA" id="ARBA00022842"/>
    </source>
</evidence>
<dbReference type="EMBL" id="CANTUO010000001">
    <property type="protein sequence ID" value="CAI5755565.1"/>
    <property type="molecule type" value="Genomic_DNA"/>
</dbReference>
<accession>A0A9W4XEF4</accession>
<dbReference type="AlphaFoldDB" id="A0A9W4XEF4"/>
<evidence type="ECO:0000256" key="11">
    <source>
        <dbReference type="PIRNR" id="PIRNR000108"/>
    </source>
</evidence>
<keyword evidence="8 11" id="KW-0560">Oxidoreductase</keyword>
<keyword evidence="6 11" id="KW-0460">Magnesium</keyword>
<dbReference type="SUPFAM" id="SSF53659">
    <property type="entry name" value="Isocitrate/Isopropylmalate dehydrogenase-like"/>
    <property type="match status" value="1"/>
</dbReference>
<evidence type="ECO:0000259" key="16">
    <source>
        <dbReference type="SMART" id="SM01329"/>
    </source>
</evidence>
<dbReference type="PANTHER" id="PTHR11822:SF21">
    <property type="entry name" value="ISOCITRATE DEHYDROGENASE [NADP], MITOCHONDRIAL"/>
    <property type="match status" value="1"/>
</dbReference>
<keyword evidence="4 11" id="KW-0816">Tricarboxylic acid cycle</keyword>
<evidence type="ECO:0000256" key="13">
    <source>
        <dbReference type="PIRSR" id="PIRSR000108-2"/>
    </source>
</evidence>
<dbReference type="Gene3D" id="3.40.718.10">
    <property type="entry name" value="Isopropylmalate Dehydrogenase"/>
    <property type="match status" value="1"/>
</dbReference>
<feature type="binding site" evidence="15">
    <location>
        <position position="328"/>
    </location>
    <ligand>
        <name>NADP(+)</name>
        <dbReference type="ChEBI" id="CHEBI:58349"/>
    </ligand>
</feature>
<comment type="caution">
    <text evidence="17">The sequence shown here is derived from an EMBL/GenBank/DDBJ whole genome shotgun (WGS) entry which is preliminary data.</text>
</comment>
<dbReference type="InterPro" id="IPR004790">
    <property type="entry name" value="Isocitrate_DH_NADP"/>
</dbReference>
<dbReference type="NCBIfam" id="TIGR00127">
    <property type="entry name" value="nadp_idh_euk"/>
    <property type="match status" value="1"/>
</dbReference>
<dbReference type="GO" id="GO:0006739">
    <property type="term" value="P:NADP+ metabolic process"/>
    <property type="evidence" value="ECO:0007669"/>
    <property type="project" value="TreeGrafter"/>
</dbReference>
<feature type="binding site" evidence="13">
    <location>
        <begin position="95"/>
        <end position="101"/>
    </location>
    <ligand>
        <name>D-threo-isocitrate</name>
        <dbReference type="ChEBI" id="CHEBI:15562"/>
    </ligand>
</feature>
<evidence type="ECO:0000256" key="9">
    <source>
        <dbReference type="ARBA" id="ARBA00023211"/>
    </source>
</evidence>
<feature type="binding site" evidence="15">
    <location>
        <position position="260"/>
    </location>
    <ligand>
        <name>NADP(+)</name>
        <dbReference type="ChEBI" id="CHEBI:58349"/>
    </ligand>
</feature>
<feature type="binding site" evidence="15">
    <location>
        <begin position="76"/>
        <end position="78"/>
    </location>
    <ligand>
        <name>NADP(+)</name>
        <dbReference type="ChEBI" id="CHEBI:58349"/>
    </ligand>
</feature>
<organism evidence="17 18">
    <name type="scientific">Candida verbasci</name>
    <dbReference type="NCBI Taxonomy" id="1227364"/>
    <lineage>
        <taxon>Eukaryota</taxon>
        <taxon>Fungi</taxon>
        <taxon>Dikarya</taxon>
        <taxon>Ascomycota</taxon>
        <taxon>Saccharomycotina</taxon>
        <taxon>Pichiomycetes</taxon>
        <taxon>Debaryomycetaceae</taxon>
        <taxon>Candida/Lodderomyces clade</taxon>
        <taxon>Candida</taxon>
    </lineage>
</organism>
<feature type="binding site" evidence="15">
    <location>
        <position position="83"/>
    </location>
    <ligand>
        <name>NADP(+)</name>
        <dbReference type="ChEBI" id="CHEBI:58349"/>
    </ligand>
</feature>
<dbReference type="GO" id="GO:0051287">
    <property type="term" value="F:NAD binding"/>
    <property type="evidence" value="ECO:0007669"/>
    <property type="project" value="InterPro"/>
</dbReference>
<evidence type="ECO:0000256" key="15">
    <source>
        <dbReference type="PIRSR" id="PIRSR000108-4"/>
    </source>
</evidence>
<dbReference type="GO" id="GO:0000287">
    <property type="term" value="F:magnesium ion binding"/>
    <property type="evidence" value="ECO:0007669"/>
    <property type="project" value="InterPro"/>
</dbReference>
<dbReference type="PANTHER" id="PTHR11822">
    <property type="entry name" value="NADP-SPECIFIC ISOCITRATE DEHYDROGENASE"/>
    <property type="match status" value="1"/>
</dbReference>
<feature type="site" description="Critical for catalysis" evidence="12">
    <location>
        <position position="212"/>
    </location>
</feature>
<dbReference type="Proteomes" id="UP001152885">
    <property type="component" value="Unassembled WGS sequence"/>
</dbReference>
<feature type="binding site" evidence="13">
    <location>
        <position position="78"/>
    </location>
    <ligand>
        <name>D-threo-isocitrate</name>
        <dbReference type="ChEBI" id="CHEBI:15562"/>
    </ligand>
</feature>
<evidence type="ECO:0000256" key="12">
    <source>
        <dbReference type="PIRSR" id="PIRSR000108-1"/>
    </source>
</evidence>
<evidence type="ECO:0000313" key="17">
    <source>
        <dbReference type="EMBL" id="CAI5755565.1"/>
    </source>
</evidence>
<keyword evidence="3" id="KW-0329">Glyoxylate bypass</keyword>
<feature type="domain" description="Isopropylmalate dehydrogenase-like" evidence="16">
    <location>
        <begin position="10"/>
        <end position="399"/>
    </location>
</feature>
<evidence type="ECO:0000256" key="1">
    <source>
        <dbReference type="ARBA" id="ARBA00001936"/>
    </source>
</evidence>
<proteinExistence type="inferred from homology"/>
<feature type="site" description="Critical for catalysis" evidence="12">
    <location>
        <position position="140"/>
    </location>
</feature>
<evidence type="ECO:0000256" key="7">
    <source>
        <dbReference type="ARBA" id="ARBA00022857"/>
    </source>
</evidence>
<dbReference type="GO" id="GO:0006102">
    <property type="term" value="P:isocitrate metabolic process"/>
    <property type="evidence" value="ECO:0007669"/>
    <property type="project" value="InterPro"/>
</dbReference>
<reference evidence="17" key="1">
    <citation type="submission" date="2022-12" db="EMBL/GenBank/DDBJ databases">
        <authorList>
            <person name="Brejova B."/>
        </authorList>
    </citation>
    <scope>NUCLEOTIDE SEQUENCE</scope>
</reference>
<keyword evidence="7 11" id="KW-0521">NADP</keyword>
<dbReference type="InterPro" id="IPR024084">
    <property type="entry name" value="IsoPropMal-DH-like_dom"/>
</dbReference>
<sequence>MVEKIKVVNPIVDMDGDEMTRIIWKFIKDKLIFPYLDIDLKYYDLSIEYRDETDDQVTIDSANATLKYGVAVKCATITPDEQRVKEFNLKKMWLSPNGTLRNILGGTVFREPIVIENIPRIVPSWEKPIIIGRHAFGDQYKATDIIVPDAGQLKLVYTPKDGGEPVEYPVYDFDGPGVALSMYNTDQSIHDFAESSFKLALDRKLNLFSTTKNTILKRYDGKFKDIFENLYNTKYKTEMDKLDIWYEHRLIDDMVAQMLKSKGGYIIAMKNYDGDVQSDIVAQGFGSLGLMTSVLMTPDGKAFEAEAAHGTVTRHYRQHQQGKETSTNSIASIFAWTRGIIQRGKLDNTPDVVKFGQDLEQAVIDTVAKDGIMTKDLALAQGKTDRSSYVTTEEFIDAVKNRLDKNLGH</sequence>
<dbReference type="GO" id="GO:0006097">
    <property type="term" value="P:glyoxylate cycle"/>
    <property type="evidence" value="ECO:0007669"/>
    <property type="project" value="UniProtKB-KW"/>
</dbReference>
<dbReference type="OrthoDB" id="248923at2759"/>
<comment type="cofactor">
    <cofactor evidence="11 14">
        <name>Mg(2+)</name>
        <dbReference type="ChEBI" id="CHEBI:18420"/>
    </cofactor>
    <cofactor evidence="11 14">
        <name>Mn(2+)</name>
        <dbReference type="ChEBI" id="CHEBI:29035"/>
    </cofactor>
    <text evidence="11 14">Binds 1 Mg(2+) or Mn(2+) ion per subunit.</text>
</comment>
<evidence type="ECO:0000256" key="10">
    <source>
        <dbReference type="ARBA" id="ARBA00023554"/>
    </source>
</evidence>
<evidence type="ECO:0000313" key="18">
    <source>
        <dbReference type="Proteomes" id="UP001152885"/>
    </source>
</evidence>
<dbReference type="InterPro" id="IPR019818">
    <property type="entry name" value="IsoCit/isopropylmalate_DH_CS"/>
</dbReference>
<keyword evidence="5 11" id="KW-0479">Metal-binding</keyword>
<evidence type="ECO:0000256" key="14">
    <source>
        <dbReference type="PIRSR" id="PIRSR000108-3"/>
    </source>
</evidence>
<comment type="catalytic activity">
    <reaction evidence="10 11">
        <text>D-threo-isocitrate + NADP(+) = 2-oxoglutarate + CO2 + NADPH</text>
        <dbReference type="Rhea" id="RHEA:19629"/>
        <dbReference type="ChEBI" id="CHEBI:15562"/>
        <dbReference type="ChEBI" id="CHEBI:16526"/>
        <dbReference type="ChEBI" id="CHEBI:16810"/>
        <dbReference type="ChEBI" id="CHEBI:57783"/>
        <dbReference type="ChEBI" id="CHEBI:58349"/>
        <dbReference type="EC" id="1.1.1.42"/>
    </reaction>
</comment>
<feature type="binding site" evidence="13">
    <location>
        <position position="110"/>
    </location>
    <ligand>
        <name>D-threo-isocitrate</name>
        <dbReference type="ChEBI" id="CHEBI:15562"/>
    </ligand>
</feature>
<dbReference type="NCBIfam" id="NF006156">
    <property type="entry name" value="PRK08299.1"/>
    <property type="match status" value="1"/>
</dbReference>
<feature type="binding site" evidence="13">
    <location>
        <position position="133"/>
    </location>
    <ligand>
        <name>D-threo-isocitrate</name>
        <dbReference type="ChEBI" id="CHEBI:15562"/>
    </ligand>
</feature>
<evidence type="ECO:0000256" key="4">
    <source>
        <dbReference type="ARBA" id="ARBA00022532"/>
    </source>
</evidence>
<dbReference type="Pfam" id="PF00180">
    <property type="entry name" value="Iso_dh"/>
    <property type="match status" value="1"/>
</dbReference>
<comment type="similarity">
    <text evidence="2 11">Belongs to the isocitrate and isopropylmalate dehydrogenases family.</text>
</comment>